<dbReference type="Proteomes" id="UP000500938">
    <property type="component" value="Chromosome"/>
</dbReference>
<protein>
    <recommendedName>
        <fullName evidence="3">Alpha/beta hydrolase</fullName>
    </recommendedName>
</protein>
<sequence>MAIGSLGAQETRAVPTPCPDGIAAAVQCSLGKDSAGAFYWIAMPAPWNKRLVVHAHGGPDLGAPDAKGSADDLTRWNIWTRMGFAVVASTYHQGGVAVRSAAEDVERSRQLFVAQVGVPERTILHGQSWGAGVAARTAELFGARNAQGHVPYDAVLLTSGVLGGASLSYDFRMDLRVVYQAVCGDHPRADEPQYPLWQGLPVGAKLTRVQLADRVDACTGVRKPAAARSPEQAQHLATILAAVKVPERTLIAHLNWGTWHFQDIVTKRTHGANPFTTTGVTYAGGADLNGKVARYVADSVAFATLSADADPTGGIPVPVLTMHAIDDPTAFVELESTFRHTMERAGRAKTLVQLFTQDSEHSYLSDAQYVSAMRALLAWVEQGTAPTPRAVAASCARVESTYDPAKGCRFVPSYAPAPLSSRVPNRAKPGMPK</sequence>
<dbReference type="EMBL" id="CP053085">
    <property type="protein sequence ID" value="QJR34547.1"/>
    <property type="molecule type" value="Genomic_DNA"/>
</dbReference>
<evidence type="ECO:0000313" key="2">
    <source>
        <dbReference type="Proteomes" id="UP000500938"/>
    </source>
</evidence>
<gene>
    <name evidence="1" type="ORF">HKW67_02945</name>
</gene>
<accession>A0A6M4IM48</accession>
<dbReference type="RefSeq" id="WP_171223974.1">
    <property type="nucleotide sequence ID" value="NZ_CP053085.1"/>
</dbReference>
<reference evidence="1 2" key="1">
    <citation type="submission" date="2020-05" db="EMBL/GenBank/DDBJ databases">
        <title>Complete genome sequence of Gemmatimonas greenlandica TET16.</title>
        <authorList>
            <person name="Zeng Y."/>
        </authorList>
    </citation>
    <scope>NUCLEOTIDE SEQUENCE [LARGE SCALE GENOMIC DNA]</scope>
    <source>
        <strain evidence="1 2">TET16</strain>
    </source>
</reference>
<dbReference type="InterPro" id="IPR029058">
    <property type="entry name" value="AB_hydrolase_fold"/>
</dbReference>
<evidence type="ECO:0000313" key="1">
    <source>
        <dbReference type="EMBL" id="QJR34547.1"/>
    </source>
</evidence>
<dbReference type="KEGG" id="ggr:HKW67_02945"/>
<dbReference type="AlphaFoldDB" id="A0A6M4IM48"/>
<organism evidence="1 2">
    <name type="scientific">Gemmatimonas groenlandica</name>
    <dbReference type="NCBI Taxonomy" id="2732249"/>
    <lineage>
        <taxon>Bacteria</taxon>
        <taxon>Pseudomonadati</taxon>
        <taxon>Gemmatimonadota</taxon>
        <taxon>Gemmatimonadia</taxon>
        <taxon>Gemmatimonadales</taxon>
        <taxon>Gemmatimonadaceae</taxon>
        <taxon>Gemmatimonas</taxon>
    </lineage>
</organism>
<name>A0A6M4IM48_9BACT</name>
<dbReference type="SUPFAM" id="SSF53474">
    <property type="entry name" value="alpha/beta-Hydrolases"/>
    <property type="match status" value="1"/>
</dbReference>
<proteinExistence type="predicted"/>
<evidence type="ECO:0008006" key="3">
    <source>
        <dbReference type="Google" id="ProtNLM"/>
    </source>
</evidence>
<dbReference type="Gene3D" id="3.40.50.1820">
    <property type="entry name" value="alpha/beta hydrolase"/>
    <property type="match status" value="1"/>
</dbReference>
<keyword evidence="2" id="KW-1185">Reference proteome</keyword>